<dbReference type="PANTHER" id="PTHR30137:SF15">
    <property type="entry name" value="BLL6902 PROTEIN"/>
    <property type="match status" value="1"/>
</dbReference>
<feature type="compositionally biased region" description="Basic and acidic residues" evidence="1">
    <location>
        <begin position="116"/>
        <end position="132"/>
    </location>
</feature>
<gene>
    <name evidence="3" type="ORF">GCM10022202_18420</name>
</gene>
<dbReference type="InterPro" id="IPR050766">
    <property type="entry name" value="Bact_Lucif_Oxidored"/>
</dbReference>
<dbReference type="EMBL" id="BAAAYV010000006">
    <property type="protein sequence ID" value="GAA3658238.1"/>
    <property type="molecule type" value="Genomic_DNA"/>
</dbReference>
<sequence length="337" mass="36417">MKKIGFLSFGHWSDARGSRVRSAEESLRQSLELAVAAEEIGIAAAHFRVHHFAAQQSSPLPLLATIAARTSRLEVGTGVIDMRYEAPLHLAEEAASLDLLSGGRVQLGIGRGSPEAADRGYQRFGHTPRDDESPADLARRHTASFLSAIGGDGIATPAPESGRAGALLPITPVSPGLRERVLWGAGNLDTALWAARQGMQLMSSTVIIDDKGIPFEHLQREQIDGFRSAWREAAWPWEPRVTVVRSIVPLVDDLSRAYFGADPRRDEGSGVLQGLAYRFGGSFTGEPEELVERLRADSALAAADTVLITIPNQLGVDYNARQLAAVHAIGRELGWHE</sequence>
<comment type="caution">
    <text evidence="3">The sequence shown here is derived from an EMBL/GenBank/DDBJ whole genome shotgun (WGS) entry which is preliminary data.</text>
</comment>
<dbReference type="RefSeq" id="WP_221857865.1">
    <property type="nucleotide sequence ID" value="NZ_BAAAYV010000006.1"/>
</dbReference>
<evidence type="ECO:0000313" key="4">
    <source>
        <dbReference type="Proteomes" id="UP001410795"/>
    </source>
</evidence>
<protein>
    <submittedName>
        <fullName evidence="3">LLM class flavin-dependent oxidoreductase</fullName>
    </submittedName>
</protein>
<dbReference type="Proteomes" id="UP001410795">
    <property type="component" value="Unassembled WGS sequence"/>
</dbReference>
<name>A0ABP7BEE0_9MICO</name>
<dbReference type="InterPro" id="IPR036661">
    <property type="entry name" value="Luciferase-like_sf"/>
</dbReference>
<dbReference type="InterPro" id="IPR011251">
    <property type="entry name" value="Luciferase-like_dom"/>
</dbReference>
<proteinExistence type="predicted"/>
<evidence type="ECO:0000313" key="3">
    <source>
        <dbReference type="EMBL" id="GAA3658238.1"/>
    </source>
</evidence>
<keyword evidence="4" id="KW-1185">Reference proteome</keyword>
<organism evidence="3 4">
    <name type="scientific">Microbacterium marinilacus</name>
    <dbReference type="NCBI Taxonomy" id="415209"/>
    <lineage>
        <taxon>Bacteria</taxon>
        <taxon>Bacillati</taxon>
        <taxon>Actinomycetota</taxon>
        <taxon>Actinomycetes</taxon>
        <taxon>Micrococcales</taxon>
        <taxon>Microbacteriaceae</taxon>
        <taxon>Microbacterium</taxon>
    </lineage>
</organism>
<feature type="domain" description="Luciferase-like" evidence="2">
    <location>
        <begin position="9"/>
        <end position="137"/>
    </location>
</feature>
<reference evidence="4" key="1">
    <citation type="journal article" date="2019" name="Int. J. Syst. Evol. Microbiol.">
        <title>The Global Catalogue of Microorganisms (GCM) 10K type strain sequencing project: providing services to taxonomists for standard genome sequencing and annotation.</title>
        <authorList>
            <consortium name="The Broad Institute Genomics Platform"/>
            <consortium name="The Broad Institute Genome Sequencing Center for Infectious Disease"/>
            <person name="Wu L."/>
            <person name="Ma J."/>
        </authorList>
    </citation>
    <scope>NUCLEOTIDE SEQUENCE [LARGE SCALE GENOMIC DNA]</scope>
    <source>
        <strain evidence="4">JCM 16546</strain>
    </source>
</reference>
<evidence type="ECO:0000256" key="1">
    <source>
        <dbReference type="SAM" id="MobiDB-lite"/>
    </source>
</evidence>
<dbReference type="Pfam" id="PF00296">
    <property type="entry name" value="Bac_luciferase"/>
    <property type="match status" value="1"/>
</dbReference>
<accession>A0ABP7BEE0</accession>
<feature type="region of interest" description="Disordered" evidence="1">
    <location>
        <begin position="113"/>
        <end position="135"/>
    </location>
</feature>
<dbReference type="Gene3D" id="3.20.20.30">
    <property type="entry name" value="Luciferase-like domain"/>
    <property type="match status" value="1"/>
</dbReference>
<dbReference type="SUPFAM" id="SSF51679">
    <property type="entry name" value="Bacterial luciferase-like"/>
    <property type="match status" value="1"/>
</dbReference>
<evidence type="ECO:0000259" key="2">
    <source>
        <dbReference type="Pfam" id="PF00296"/>
    </source>
</evidence>
<dbReference type="PANTHER" id="PTHR30137">
    <property type="entry name" value="LUCIFERASE-LIKE MONOOXYGENASE"/>
    <property type="match status" value="1"/>
</dbReference>